<sequence>MAGLPLATCVAVSVLLCLLASSSSATVSAGHDGRTATTSSPPRTGRTEDLNATQQQDVAIDASWAVQLFHRIMRISLRLMSDESLMDVSTDPEISTAVIQSPLNSVEV</sequence>
<evidence type="ECO:0000256" key="2">
    <source>
        <dbReference type="SAM" id="SignalP"/>
    </source>
</evidence>
<accession>A0A5J9V1K9</accession>
<organism evidence="3 4">
    <name type="scientific">Eragrostis curvula</name>
    <name type="common">weeping love grass</name>
    <dbReference type="NCBI Taxonomy" id="38414"/>
    <lineage>
        <taxon>Eukaryota</taxon>
        <taxon>Viridiplantae</taxon>
        <taxon>Streptophyta</taxon>
        <taxon>Embryophyta</taxon>
        <taxon>Tracheophyta</taxon>
        <taxon>Spermatophyta</taxon>
        <taxon>Magnoliopsida</taxon>
        <taxon>Liliopsida</taxon>
        <taxon>Poales</taxon>
        <taxon>Poaceae</taxon>
        <taxon>PACMAD clade</taxon>
        <taxon>Chloridoideae</taxon>
        <taxon>Eragrostideae</taxon>
        <taxon>Eragrostidinae</taxon>
        <taxon>Eragrostis</taxon>
    </lineage>
</organism>
<evidence type="ECO:0000256" key="1">
    <source>
        <dbReference type="SAM" id="MobiDB-lite"/>
    </source>
</evidence>
<dbReference type="Gramene" id="TVU30082">
    <property type="protein sequence ID" value="TVU30082"/>
    <property type="gene ID" value="EJB05_21688"/>
</dbReference>
<evidence type="ECO:0000313" key="3">
    <source>
        <dbReference type="EMBL" id="TVU30082.1"/>
    </source>
</evidence>
<proteinExistence type="predicted"/>
<feature type="region of interest" description="Disordered" evidence="1">
    <location>
        <begin position="27"/>
        <end position="49"/>
    </location>
</feature>
<reference evidence="3 4" key="1">
    <citation type="journal article" date="2019" name="Sci. Rep.">
        <title>A high-quality genome of Eragrostis curvula grass provides insights into Poaceae evolution and supports new strategies to enhance forage quality.</title>
        <authorList>
            <person name="Carballo J."/>
            <person name="Santos B.A.C.M."/>
            <person name="Zappacosta D."/>
            <person name="Garbus I."/>
            <person name="Selva J.P."/>
            <person name="Gallo C.A."/>
            <person name="Diaz A."/>
            <person name="Albertini E."/>
            <person name="Caccamo M."/>
            <person name="Echenique V."/>
        </authorList>
    </citation>
    <scope>NUCLEOTIDE SEQUENCE [LARGE SCALE GENOMIC DNA]</scope>
    <source>
        <strain evidence="4">cv. Victoria</strain>
        <tissue evidence="3">Leaf</tissue>
    </source>
</reference>
<keyword evidence="4" id="KW-1185">Reference proteome</keyword>
<dbReference type="Proteomes" id="UP000324897">
    <property type="component" value="Chromosome 1"/>
</dbReference>
<feature type="signal peptide" evidence="2">
    <location>
        <begin position="1"/>
        <end position="24"/>
    </location>
</feature>
<name>A0A5J9V1K9_9POAL</name>
<keyword evidence="2" id="KW-0732">Signal</keyword>
<gene>
    <name evidence="3" type="ORF">EJB05_21688</name>
</gene>
<protein>
    <submittedName>
        <fullName evidence="3">Uncharacterized protein</fullName>
    </submittedName>
</protein>
<feature type="chain" id="PRO_5023805884" evidence="2">
    <location>
        <begin position="25"/>
        <end position="108"/>
    </location>
</feature>
<dbReference type="EMBL" id="RWGY01000011">
    <property type="protein sequence ID" value="TVU30082.1"/>
    <property type="molecule type" value="Genomic_DNA"/>
</dbReference>
<comment type="caution">
    <text evidence="3">The sequence shown here is derived from an EMBL/GenBank/DDBJ whole genome shotgun (WGS) entry which is preliminary data.</text>
</comment>
<dbReference type="AlphaFoldDB" id="A0A5J9V1K9"/>
<evidence type="ECO:0000313" key="4">
    <source>
        <dbReference type="Proteomes" id="UP000324897"/>
    </source>
</evidence>